<feature type="transmembrane region" description="Helical" evidence="1">
    <location>
        <begin position="537"/>
        <end position="556"/>
    </location>
</feature>
<dbReference type="Pfam" id="PF14223">
    <property type="entry name" value="Retrotran_gag_2"/>
    <property type="match status" value="1"/>
</dbReference>
<dbReference type="Gene3D" id="1.25.40.20">
    <property type="entry name" value="Ankyrin repeat-containing domain"/>
    <property type="match status" value="1"/>
</dbReference>
<evidence type="ECO:0000313" key="3">
    <source>
        <dbReference type="Proteomes" id="UP000694861"/>
    </source>
</evidence>
<dbReference type="RefSeq" id="XP_008231967.2">
    <property type="nucleotide sequence ID" value="XM_008233745.2"/>
</dbReference>
<evidence type="ECO:0000259" key="2">
    <source>
        <dbReference type="Pfam" id="PF13962"/>
    </source>
</evidence>
<keyword evidence="3" id="KW-1185">Reference proteome</keyword>
<dbReference type="InterPro" id="IPR002110">
    <property type="entry name" value="Ankyrin_rpt"/>
</dbReference>
<dbReference type="SMART" id="SM00248">
    <property type="entry name" value="ANK"/>
    <property type="match status" value="3"/>
</dbReference>
<name>A0ABM0NZ13_PRUMU</name>
<dbReference type="InterPro" id="IPR026961">
    <property type="entry name" value="PGG_dom"/>
</dbReference>
<reference evidence="4" key="2">
    <citation type="submission" date="2025-08" db="UniProtKB">
        <authorList>
            <consortium name="RefSeq"/>
        </authorList>
    </citation>
    <scope>IDENTIFICATION</scope>
</reference>
<accession>A0ABM0NZ13</accession>
<evidence type="ECO:0000256" key="1">
    <source>
        <dbReference type="SAM" id="Phobius"/>
    </source>
</evidence>
<sequence length="695" mass="79166">MAVSADAAVVELLDSSNYVDWSVWVKTYLLAQDLWDVVEQDEADDKFKAWREKNATALHTIQISCGREASSLIRNTSSAKRAWDTLAENFKPKPGYYNDFHQCQPLFDAVWSGDWDEAKQFLTLHPNAIRTRLPSTKETALHMATQLEHEHIVEELMQVMSEEDLEITDNDGWTALALAASRGNIKMVECMVRKSKKILSIPTRDRHNVTPLVLASMNEQWDIVDYLYSVTPFQDLMPEKGPYGAGLLRTFIMGMKFGIARELIQCCPRLVFTKGQDGAFPMEGFMPSAFPSGTSLKFWQIWIYNCIHIERAISDIRVSVQNEGNEECNRMKITWSVVGLLQGLKSNLLERLGINRIRQIKQGHMQSLELLHHMCEWIKHSRSNDYVRKAIFRAIEKGMFEFTDSLLQARPDLMWIQNQMGRDPFQFAIECRQEKIYSLIYRLNKRKRTLIGTFGDNYGNCSLHMTGMLSPLAKLDNISGAALQMQRELQWFKEVETIVLPRTKDSTNNDGMTPCKLFTKNHKELVKEGERWMKGTASSCTVVGALIITIMFAAAFTIPGGNNGETGFPIFLHKKLFMAFIVSDAISLFSSTTSVLMFLGILTSRYAEDDFLKSLPTKMIIGLSTLFFSIAAMMVAFSSALFIMVHEQSWIVIPMIFLASIPVTLFIWMQFPLLVEMYISTYGGGIFDRKVKSRA</sequence>
<keyword evidence="1" id="KW-1133">Transmembrane helix</keyword>
<reference evidence="3" key="1">
    <citation type="journal article" date="2012" name="Nat. Commun.">
        <title>The genome of Prunus mume.</title>
        <authorList>
            <person name="Zhang Q."/>
            <person name="Chen W."/>
            <person name="Sun L."/>
            <person name="Zhao F."/>
            <person name="Huang B."/>
            <person name="Yang W."/>
            <person name="Tao Y."/>
            <person name="Wang J."/>
            <person name="Yuan Z."/>
            <person name="Fan G."/>
            <person name="Xing Z."/>
            <person name="Han C."/>
            <person name="Pan H."/>
            <person name="Zhong X."/>
            <person name="Shi W."/>
            <person name="Liang X."/>
            <person name="Du D."/>
            <person name="Sun F."/>
            <person name="Xu Z."/>
            <person name="Hao R."/>
            <person name="Lv T."/>
            <person name="Lv Y."/>
            <person name="Zheng Z."/>
            <person name="Sun M."/>
            <person name="Luo L."/>
            <person name="Cai M."/>
            <person name="Gao Y."/>
            <person name="Wang J."/>
            <person name="Yin Y."/>
            <person name="Xu X."/>
            <person name="Cheng T."/>
            <person name="Wang J."/>
        </authorList>
    </citation>
    <scope>NUCLEOTIDE SEQUENCE [LARGE SCALE GENOMIC DNA]</scope>
</reference>
<keyword evidence="1" id="KW-0812">Transmembrane</keyword>
<dbReference type="PANTHER" id="PTHR24177:SF329">
    <property type="entry name" value="ANKYRIN REPEAT PROTEIN"/>
    <property type="match status" value="1"/>
</dbReference>
<dbReference type="GeneID" id="103331136"/>
<protein>
    <submittedName>
        <fullName evidence="4">Uncharacterized protein LOC103331136</fullName>
    </submittedName>
</protein>
<dbReference type="SUPFAM" id="SSF48403">
    <property type="entry name" value="Ankyrin repeat"/>
    <property type="match status" value="1"/>
</dbReference>
<keyword evidence="1" id="KW-0472">Membrane</keyword>
<proteinExistence type="predicted"/>
<organism evidence="3 4">
    <name type="scientific">Prunus mume</name>
    <name type="common">Japanese apricot</name>
    <name type="synonym">Armeniaca mume</name>
    <dbReference type="NCBI Taxonomy" id="102107"/>
    <lineage>
        <taxon>Eukaryota</taxon>
        <taxon>Viridiplantae</taxon>
        <taxon>Streptophyta</taxon>
        <taxon>Embryophyta</taxon>
        <taxon>Tracheophyta</taxon>
        <taxon>Spermatophyta</taxon>
        <taxon>Magnoliopsida</taxon>
        <taxon>eudicotyledons</taxon>
        <taxon>Gunneridae</taxon>
        <taxon>Pentapetalae</taxon>
        <taxon>rosids</taxon>
        <taxon>fabids</taxon>
        <taxon>Rosales</taxon>
        <taxon>Rosaceae</taxon>
        <taxon>Amygdaloideae</taxon>
        <taxon>Amygdaleae</taxon>
        <taxon>Prunus</taxon>
    </lineage>
</organism>
<evidence type="ECO:0000313" key="4">
    <source>
        <dbReference type="RefSeq" id="XP_008231967.2"/>
    </source>
</evidence>
<feature type="transmembrane region" description="Helical" evidence="1">
    <location>
        <begin position="620"/>
        <end position="644"/>
    </location>
</feature>
<feature type="transmembrane region" description="Helical" evidence="1">
    <location>
        <begin position="576"/>
        <end position="599"/>
    </location>
</feature>
<gene>
    <name evidence="4" type="primary">LOC103331136</name>
</gene>
<feature type="transmembrane region" description="Helical" evidence="1">
    <location>
        <begin position="650"/>
        <end position="669"/>
    </location>
</feature>
<dbReference type="Pfam" id="PF12796">
    <property type="entry name" value="Ank_2"/>
    <property type="match status" value="1"/>
</dbReference>
<dbReference type="Pfam" id="PF13962">
    <property type="entry name" value="PGG"/>
    <property type="match status" value="1"/>
</dbReference>
<feature type="domain" description="PGG" evidence="2">
    <location>
        <begin position="531"/>
        <end position="643"/>
    </location>
</feature>
<dbReference type="Proteomes" id="UP000694861">
    <property type="component" value="Linkage group LG5"/>
</dbReference>
<dbReference type="InterPro" id="IPR036770">
    <property type="entry name" value="Ankyrin_rpt-contain_sf"/>
</dbReference>
<dbReference type="PANTHER" id="PTHR24177">
    <property type="entry name" value="CASKIN"/>
    <property type="match status" value="1"/>
</dbReference>